<dbReference type="EMBL" id="JACIEB010000010">
    <property type="protein sequence ID" value="MBB3983590.1"/>
    <property type="molecule type" value="Genomic_DNA"/>
</dbReference>
<dbReference type="RefSeq" id="WP_246344730.1">
    <property type="nucleotide sequence ID" value="NZ_JACIEB010000010.1"/>
</dbReference>
<gene>
    <name evidence="1" type="ORF">GGR44_003286</name>
</gene>
<proteinExistence type="predicted"/>
<protein>
    <submittedName>
        <fullName evidence="1">Trehalose-6-phosphatase</fullName>
    </submittedName>
</protein>
<dbReference type="Pfam" id="PF12599">
    <property type="entry name" value="DUF3768"/>
    <property type="match status" value="1"/>
</dbReference>
<reference evidence="1 2" key="1">
    <citation type="submission" date="2020-08" db="EMBL/GenBank/DDBJ databases">
        <title>Genomic Encyclopedia of Type Strains, Phase IV (KMG-IV): sequencing the most valuable type-strain genomes for metagenomic binning, comparative biology and taxonomic classification.</title>
        <authorList>
            <person name="Goeker M."/>
        </authorList>
    </citation>
    <scope>NUCLEOTIDE SEQUENCE [LARGE SCALE GENOMIC DNA]</scope>
    <source>
        <strain evidence="1 2">DSM 29348</strain>
    </source>
</reference>
<dbReference type="InterPro" id="IPR022243">
    <property type="entry name" value="DUF3768"/>
</dbReference>
<dbReference type="AlphaFoldDB" id="A0A7W6DHV2"/>
<accession>A0A7W6DHV2</accession>
<comment type="caution">
    <text evidence="1">The sequence shown here is derived from an EMBL/GenBank/DDBJ whole genome shotgun (WGS) entry which is preliminary data.</text>
</comment>
<dbReference type="Proteomes" id="UP000552757">
    <property type="component" value="Unassembled WGS sequence"/>
</dbReference>
<keyword evidence="2" id="KW-1185">Reference proteome</keyword>
<sequence length="127" mass="14423">MNDENACGYQKNKSRTMALEARIERIRTLNDELRAFRRGGYVTITSGVQSLGQTAMQAVLLKVAQFDAFTAGNDPHAEHDFGAVEHERQTFFWKIDYYDKRLEYGSPDPANPDVTARVLTIMLASEY</sequence>
<organism evidence="1 2">
    <name type="scientific">Sphingobium fontiphilum</name>
    <dbReference type="NCBI Taxonomy" id="944425"/>
    <lineage>
        <taxon>Bacteria</taxon>
        <taxon>Pseudomonadati</taxon>
        <taxon>Pseudomonadota</taxon>
        <taxon>Alphaproteobacteria</taxon>
        <taxon>Sphingomonadales</taxon>
        <taxon>Sphingomonadaceae</taxon>
        <taxon>Sphingobium</taxon>
    </lineage>
</organism>
<evidence type="ECO:0000313" key="1">
    <source>
        <dbReference type="EMBL" id="MBB3983590.1"/>
    </source>
</evidence>
<evidence type="ECO:0000313" key="2">
    <source>
        <dbReference type="Proteomes" id="UP000552757"/>
    </source>
</evidence>
<name>A0A7W6DHV2_9SPHN</name>